<feature type="region of interest" description="Disordered" evidence="3">
    <location>
        <begin position="814"/>
        <end position="853"/>
    </location>
</feature>
<dbReference type="InterPro" id="IPR052811">
    <property type="entry name" value="Glucose_resp_signaling"/>
</dbReference>
<feature type="compositionally biased region" description="Pro residues" evidence="3">
    <location>
        <begin position="2206"/>
        <end position="2218"/>
    </location>
</feature>
<evidence type="ECO:0000259" key="6">
    <source>
        <dbReference type="PROSITE" id="PS51258"/>
    </source>
</evidence>
<dbReference type="CDD" id="cd10230">
    <property type="entry name" value="ASKHA_NBD_HSP70_HYOU1"/>
    <property type="match status" value="1"/>
</dbReference>
<dbReference type="Proteomes" id="UP000310158">
    <property type="component" value="Unassembled WGS sequence"/>
</dbReference>
<feature type="region of interest" description="Disordered" evidence="3">
    <location>
        <begin position="2118"/>
        <end position="2151"/>
    </location>
</feature>
<dbReference type="PANTHER" id="PTHR47263:SF1">
    <property type="entry name" value="C2 DOMAIN PROTEIN (AFU_ORTHOLOGUE AFUA_7G02350)"/>
    <property type="match status" value="1"/>
</dbReference>
<dbReference type="Gene3D" id="3.30.30.30">
    <property type="match status" value="1"/>
</dbReference>
<dbReference type="GO" id="GO:0140662">
    <property type="term" value="F:ATP-dependent protein folding chaperone"/>
    <property type="evidence" value="ECO:0007669"/>
    <property type="project" value="InterPro"/>
</dbReference>
<accession>A0A4S4LUP3</accession>
<feature type="chain" id="PRO_5020360766" description="C2 domain-containing protein" evidence="4">
    <location>
        <begin position="26"/>
        <end position="2218"/>
    </location>
</feature>
<dbReference type="OrthoDB" id="2015333at2759"/>
<dbReference type="PRINTS" id="PR00301">
    <property type="entry name" value="HEATSHOCK70"/>
</dbReference>
<evidence type="ECO:0000259" key="5">
    <source>
        <dbReference type="PROSITE" id="PS50004"/>
    </source>
</evidence>
<dbReference type="InterPro" id="IPR043129">
    <property type="entry name" value="ATPase_NBD"/>
</dbReference>
<dbReference type="InterPro" id="IPR014772">
    <property type="entry name" value="Munc13_dom-2"/>
</dbReference>
<feature type="compositionally biased region" description="Low complexity" evidence="3">
    <location>
        <begin position="560"/>
        <end position="572"/>
    </location>
</feature>
<feature type="region of interest" description="Disordered" evidence="3">
    <location>
        <begin position="1080"/>
        <end position="1107"/>
    </location>
</feature>
<dbReference type="InterPro" id="IPR029047">
    <property type="entry name" value="HSP70_peptide-bd_sf"/>
</dbReference>
<evidence type="ECO:0000256" key="2">
    <source>
        <dbReference type="ARBA" id="ARBA00022840"/>
    </source>
</evidence>
<dbReference type="SUPFAM" id="SSF49562">
    <property type="entry name" value="C2 domain (Calcium/lipid-binding domain, CaLB)"/>
    <property type="match status" value="1"/>
</dbReference>
<dbReference type="GO" id="GO:0005524">
    <property type="term" value="F:ATP binding"/>
    <property type="evidence" value="ECO:0007669"/>
    <property type="project" value="UniProtKB-KW"/>
</dbReference>
<evidence type="ECO:0000256" key="1">
    <source>
        <dbReference type="ARBA" id="ARBA00022741"/>
    </source>
</evidence>
<protein>
    <recommendedName>
        <fullName evidence="10">C2 domain-containing protein</fullName>
    </recommendedName>
</protein>
<dbReference type="Gene3D" id="3.30.420.40">
    <property type="match status" value="2"/>
</dbReference>
<dbReference type="InterPro" id="IPR000008">
    <property type="entry name" value="C2_dom"/>
</dbReference>
<dbReference type="Gene3D" id="2.60.34.10">
    <property type="entry name" value="Substrate Binding Domain Of DNAk, Chain A, domain 1"/>
    <property type="match status" value="1"/>
</dbReference>
<proteinExistence type="predicted"/>
<dbReference type="InterPro" id="IPR035892">
    <property type="entry name" value="C2_domain_sf"/>
</dbReference>
<keyword evidence="1" id="KW-0547">Nucleotide-binding</keyword>
<feature type="domain" description="MHD2" evidence="7">
    <location>
        <begin position="1983"/>
        <end position="2100"/>
    </location>
</feature>
<dbReference type="Gene3D" id="2.60.40.150">
    <property type="entry name" value="C2 domain"/>
    <property type="match status" value="1"/>
</dbReference>
<feature type="signal peptide" evidence="4">
    <location>
        <begin position="1"/>
        <end position="25"/>
    </location>
</feature>
<feature type="compositionally biased region" description="Basic residues" evidence="3">
    <location>
        <begin position="815"/>
        <end position="824"/>
    </location>
</feature>
<feature type="compositionally biased region" description="Low complexity" evidence="3">
    <location>
        <begin position="826"/>
        <end position="849"/>
    </location>
</feature>
<dbReference type="Gene3D" id="1.10.357.50">
    <property type="match status" value="1"/>
</dbReference>
<keyword evidence="2" id="KW-0067">ATP-binding</keyword>
<feature type="region of interest" description="Disordered" evidence="3">
    <location>
        <begin position="1207"/>
        <end position="1235"/>
    </location>
</feature>
<dbReference type="PANTHER" id="PTHR47263">
    <property type="entry name" value="ADENYLATE CYCLASE ACTIVATION PROTEIN GIT1"/>
    <property type="match status" value="1"/>
</dbReference>
<feature type="compositionally biased region" description="Basic and acidic residues" evidence="3">
    <location>
        <begin position="2136"/>
        <end position="2150"/>
    </location>
</feature>
<organism evidence="8 9">
    <name type="scientific">Bondarzewia mesenterica</name>
    <dbReference type="NCBI Taxonomy" id="1095465"/>
    <lineage>
        <taxon>Eukaryota</taxon>
        <taxon>Fungi</taxon>
        <taxon>Dikarya</taxon>
        <taxon>Basidiomycota</taxon>
        <taxon>Agaricomycotina</taxon>
        <taxon>Agaricomycetes</taxon>
        <taxon>Russulales</taxon>
        <taxon>Bondarzewiaceae</taxon>
        <taxon>Bondarzewia</taxon>
    </lineage>
</organism>
<evidence type="ECO:0000256" key="4">
    <source>
        <dbReference type="SAM" id="SignalP"/>
    </source>
</evidence>
<comment type="caution">
    <text evidence="8">The sequence shown here is derived from an EMBL/GenBank/DDBJ whole genome shotgun (WGS) entry which is preliminary data.</text>
</comment>
<keyword evidence="9" id="KW-1185">Reference proteome</keyword>
<dbReference type="InterPro" id="IPR014770">
    <property type="entry name" value="Munc13_1"/>
</dbReference>
<evidence type="ECO:0000313" key="8">
    <source>
        <dbReference type="EMBL" id="THH16224.1"/>
    </source>
</evidence>
<dbReference type="Pfam" id="PF06292">
    <property type="entry name" value="MUN"/>
    <property type="match status" value="1"/>
</dbReference>
<evidence type="ECO:0000259" key="7">
    <source>
        <dbReference type="PROSITE" id="PS51259"/>
    </source>
</evidence>
<sequence length="2218" mass="249409">MIHLRQHLALLAVLILSFFASSTVAASVLAIDYGADWIKASLMKPGIPFDVLLNKDSKRKIQSSVAWKNGERLFGSDAFNLASRFPKDSFNSLKYLLGVPGNAEIVNYYTTISTPTLVASSRFTVGIPKPGGKTWDVEELVAHQFAYVRQLAEEAAGERVQDVIITVPPFYTQFERDAIADAVEIAGLKLLTLINDGTAVAVNYAMTRSFPEPERHVIYDAGASSTRATVVTFSPASGDSKGKGGKDATQVTVNGIGYDRIVGGTEIDRRLRDILIADFSKRYGGDIRSDPKAMAKLWKEAGRVKAILSANTEASSTIESLAYDIDFRTKVTRAALEDACYDIKDRFAQPIYDALDQAGLTLADINSVILTGGASRTPMVQAAVKNAVGESKIAMNVNADEAAVLGAALHGASLSRQFRTRDIKVQDLTPYDVVASYLAETKAEGPGIRPRTITSTIFSQGSKTGTKKTLTLKRRGDFDLQFAYKWPPAPEFPTELLEVKITGIQEAFANLTESGGVDPVVKATIQLSESGFISVPEAIAFVEAKDDTIAGKLKSFFGDGASSSSSGEDSSAPVADSSSTAPSAKGTKTSSPNLNSIPLNVDVRFTSVAPMSLEDKREARQRLLAMEAQEAVVAQKEEQRNALESYLYRLRDLLDSEEQTPFMKCSKDSERRMLSHKLEEVSRWFHDKVEAAETSDFIAKRSELESLERPVVHRYAEIEEFPRALNNSQMWNWHTRMFLGEAKQNLTEEEKTGVQGKYTRDELAGLEKTLKEHEVWLNEWVEKQKSVNMNEDPVIETKEMKERAKTLEMALQKLALKKPPRVKKTSSSSNGSSSSGSTSSSSSSGPESSSKARDELICSGIRARDMSRRSYDSTYSHERRVSKHRVTDEDLFNYVLRVAFLSYLIQPKPLTTPSSSTSNGETPREHSSRISGAISNSIISIGDLFKDSLRDGPKSVKFPEKLLKVLEHRLEDIAMGKDAAYSDQLIRRTMAVFYGQFKVETFKRQMKENRKIEELILMFATHATGILKKDPTLSGEGWKMELNNHIAQFVKLLRECLRSISHVQPELTSRLDMYAAKLAPPTQVPSDSGYESSSTSRDRDSIYSAPGLSTSVTDMPLVMTVSKLFQIRADLLQREVEKMRAYCTERAALLDLKTCLKNISAGEPFPGQRDDFDSEEAWNYWKTLETSHLSQLMVVLVQFNPELAKSTTSDSVSSRGGARPGSVYGSNAPYSPTAASRNASISSRRSILALSQNITDFDFVNVSTDELDGDDEVQIGHNFTYIPPNPKKYYKRLQEYCLNADLQAMRDPNVDDDDQVSLGILSPPHIELINECALRWRISQPYRAACFLDLIKQLYERREVPFDCIPEALGSVAKVLHEINYENWPIQDSEYLVNTYGGLYSVCLASIYQAMDVIPSLKQDDIIHFLEVLEQVKKTGLLERFDVDISARMQDIKDRIRTVAAQYYEQKISELQAAPGVNRALPLLLMTDEMEKAAKTLDKRFPEPLLAQVDLVALVVEVLIPMFVHDLDASQKRLFESSMNGPTPDVPIQDIFSLYRRTQILLSMHEAFCPDQHIDFDLGLFFEPYVRQWLLNTDNKTTQWVEAAIAADKFEAEGAEGHSSSIVDLFDSLRSPINFLQDLEWSDQYQEARFFTSLAKTISKAVEQYCRNIEELFMTEMFPRPSDFLQPQKSSAWLEKAKQLTQGEKKVEPFNFQAASCVKLNNIDAARNLLDNMYNQMGADKLAEIIEQHGPPPPDKIERQRFLFTVKIVIAEDLVPLDSNPSSNLDTFVTLSDEAGNRLAKTRTIYETLNPRWDETVDVSVDKPLWLMVSVRDRALVGKHDTVGRAYICLDPRRFGDLMVHDLWLDLETEGRILLRVSMEGEKDDIQFYFGRAFRSLKRGEGDMVRIFIDKMSPLIRQSLSRNVLKTLVKTGNSGLDYNKALGNVTALYRSALGSSSADPQIPLPQFEKPRIKPEELSDVEIEQAIVPLFDYFDANLPTLNTYLSDATKEMVMMRLWKEILMVIEGLLIPPLSDAPSEMKPLSDKEVDIVFKWLKFLRDYFFAEGEGPIPLETLQNQKYRDVVSIRLYYDWHTPFAHYSDLLMEECVRMMQQTLRAQPSMKKRAKSVYSQRNLGTIKDRKREKKQEKEVSNGETIMRILRMREGTSEFIAQQLEIMTTMQAEQEKREREKQNQKLHRPKQASQIPEVPPLPQIPPASS</sequence>
<keyword evidence="4" id="KW-0732">Signal</keyword>
<feature type="compositionally biased region" description="Polar residues" evidence="3">
    <location>
        <begin position="1084"/>
        <end position="1095"/>
    </location>
</feature>
<feature type="domain" description="C2" evidence="5">
    <location>
        <begin position="1741"/>
        <end position="1865"/>
    </location>
</feature>
<dbReference type="EMBL" id="SGPL01000168">
    <property type="protein sequence ID" value="THH16224.1"/>
    <property type="molecule type" value="Genomic_DNA"/>
</dbReference>
<dbReference type="Gene3D" id="1.20.1270.10">
    <property type="match status" value="1"/>
</dbReference>
<feature type="compositionally biased region" description="Polar residues" evidence="3">
    <location>
        <begin position="576"/>
        <end position="595"/>
    </location>
</feature>
<feature type="domain" description="MHD1" evidence="6">
    <location>
        <begin position="1552"/>
        <end position="1669"/>
    </location>
</feature>
<dbReference type="InterPro" id="IPR013126">
    <property type="entry name" value="Hsp_70_fam"/>
</dbReference>
<feature type="compositionally biased region" description="Basic and acidic residues" evidence="3">
    <location>
        <begin position="2182"/>
        <end position="2192"/>
    </location>
</feature>
<dbReference type="Gene3D" id="3.90.640.10">
    <property type="entry name" value="Actin, Chain A, domain 4"/>
    <property type="match status" value="1"/>
</dbReference>
<dbReference type="SMART" id="SM00239">
    <property type="entry name" value="C2"/>
    <property type="match status" value="1"/>
</dbReference>
<dbReference type="SUPFAM" id="SSF100934">
    <property type="entry name" value="Heat shock protein 70kD (HSP70), C-terminal subdomain"/>
    <property type="match status" value="1"/>
</dbReference>
<dbReference type="InterPro" id="IPR029048">
    <property type="entry name" value="HSP70_C_sf"/>
</dbReference>
<dbReference type="FunFam" id="3.90.640.10:FF:000004">
    <property type="entry name" value="Heat shock 70 kDa protein 4"/>
    <property type="match status" value="1"/>
</dbReference>
<feature type="region of interest" description="Disordered" evidence="3">
    <location>
        <begin position="560"/>
        <end position="595"/>
    </location>
</feature>
<dbReference type="PROSITE" id="PS51258">
    <property type="entry name" value="MHD1"/>
    <property type="match status" value="1"/>
</dbReference>
<name>A0A4S4LUP3_9AGAM</name>
<dbReference type="InterPro" id="IPR010439">
    <property type="entry name" value="MUN_dom"/>
</dbReference>
<evidence type="ECO:0000313" key="9">
    <source>
        <dbReference type="Proteomes" id="UP000310158"/>
    </source>
</evidence>
<dbReference type="Pfam" id="PF00168">
    <property type="entry name" value="C2"/>
    <property type="match status" value="1"/>
</dbReference>
<dbReference type="SUPFAM" id="SSF53067">
    <property type="entry name" value="Actin-like ATPase domain"/>
    <property type="match status" value="2"/>
</dbReference>
<evidence type="ECO:0008006" key="10">
    <source>
        <dbReference type="Google" id="ProtNLM"/>
    </source>
</evidence>
<evidence type="ECO:0000256" key="3">
    <source>
        <dbReference type="SAM" id="MobiDB-lite"/>
    </source>
</evidence>
<dbReference type="PROSITE" id="PS51259">
    <property type="entry name" value="MHD2"/>
    <property type="match status" value="1"/>
</dbReference>
<gene>
    <name evidence="8" type="ORF">EW146_g4382</name>
</gene>
<dbReference type="CDD" id="cd04043">
    <property type="entry name" value="C2_Munc13_fungal"/>
    <property type="match status" value="1"/>
</dbReference>
<dbReference type="PROSITE" id="PS50004">
    <property type="entry name" value="C2"/>
    <property type="match status" value="1"/>
</dbReference>
<dbReference type="Pfam" id="PF00012">
    <property type="entry name" value="HSP70"/>
    <property type="match status" value="1"/>
</dbReference>
<feature type="region of interest" description="Disordered" evidence="3">
    <location>
        <begin position="2179"/>
        <end position="2218"/>
    </location>
</feature>
<dbReference type="Gene3D" id="1.20.58.1100">
    <property type="match status" value="1"/>
</dbReference>
<reference evidence="8 9" key="1">
    <citation type="submission" date="2019-02" db="EMBL/GenBank/DDBJ databases">
        <title>Genome sequencing of the rare red list fungi Bondarzewia mesenterica.</title>
        <authorList>
            <person name="Buettner E."/>
            <person name="Kellner H."/>
        </authorList>
    </citation>
    <scope>NUCLEOTIDE SEQUENCE [LARGE SCALE GENOMIC DNA]</scope>
    <source>
        <strain evidence="8 9">DSM 108281</strain>
    </source>
</reference>